<name>A0A086PDB2_SPHHM</name>
<keyword evidence="3" id="KW-1185">Reference proteome</keyword>
<dbReference type="Proteomes" id="UP000024284">
    <property type="component" value="Unassembled WGS sequence"/>
</dbReference>
<reference evidence="2" key="1">
    <citation type="submission" date="2014-08" db="EMBL/GenBank/DDBJ databases">
        <title>Draft genome sequences of Sphingobium herbicidovorans.</title>
        <authorList>
            <person name="Gan H.M."/>
            <person name="Gan H.Y."/>
            <person name="Savka M.A."/>
        </authorList>
    </citation>
    <scope>NUCLEOTIDE SEQUENCE [LARGE SCALE GENOMIC DNA]</scope>
    <source>
        <strain evidence="2">NBRC 16415</strain>
    </source>
</reference>
<accession>A0A086PDB2</accession>
<keyword evidence="1" id="KW-1133">Transmembrane helix</keyword>
<evidence type="ECO:0000313" key="3">
    <source>
        <dbReference type="Proteomes" id="UP000024284"/>
    </source>
</evidence>
<dbReference type="PATRIC" id="fig|1219045.3.peg.889"/>
<dbReference type="PANTHER" id="PTHR38598:SF1">
    <property type="entry name" value="INNER MEMBRANE PROTEIN YJCH"/>
    <property type="match status" value="1"/>
</dbReference>
<organism evidence="2 3">
    <name type="scientific">Sphingobium herbicidovorans (strain ATCC 700291 / DSM 11019 / CCUG 56400 / KCTC 2939 / LMG 18315 / NBRC 16415 / MH)</name>
    <name type="common">Sphingomonas herbicidovorans</name>
    <dbReference type="NCBI Taxonomy" id="1219045"/>
    <lineage>
        <taxon>Bacteria</taxon>
        <taxon>Pseudomonadati</taxon>
        <taxon>Pseudomonadota</taxon>
        <taxon>Alphaproteobacteria</taxon>
        <taxon>Sphingomonadales</taxon>
        <taxon>Sphingomonadaceae</taxon>
        <taxon>Sphingobium</taxon>
    </lineage>
</organism>
<dbReference type="AlphaFoldDB" id="A0A086PDB2"/>
<gene>
    <name evidence="2" type="ORF">BV98_000873</name>
</gene>
<evidence type="ECO:0000313" key="2">
    <source>
        <dbReference type="EMBL" id="KFG91380.1"/>
    </source>
</evidence>
<dbReference type="GO" id="GO:0005886">
    <property type="term" value="C:plasma membrane"/>
    <property type="evidence" value="ECO:0007669"/>
    <property type="project" value="TreeGrafter"/>
</dbReference>
<feature type="transmembrane region" description="Helical" evidence="1">
    <location>
        <begin position="70"/>
        <end position="88"/>
    </location>
</feature>
<dbReference type="Pfam" id="PF04341">
    <property type="entry name" value="DUF485"/>
    <property type="match status" value="1"/>
</dbReference>
<dbReference type="STRING" id="76947.GCA_002080435_01916"/>
<dbReference type="eggNOG" id="COG3162">
    <property type="taxonomic scope" value="Bacteria"/>
</dbReference>
<comment type="caution">
    <text evidence="2">The sequence shown here is derived from an EMBL/GenBank/DDBJ whole genome shotgun (WGS) entry which is preliminary data.</text>
</comment>
<evidence type="ECO:0000256" key="1">
    <source>
        <dbReference type="SAM" id="Phobius"/>
    </source>
</evidence>
<feature type="transmembrane region" description="Helical" evidence="1">
    <location>
        <begin position="29"/>
        <end position="50"/>
    </location>
</feature>
<proteinExistence type="predicted"/>
<dbReference type="RefSeq" id="WP_037462949.1">
    <property type="nucleotide sequence ID" value="NZ_BCZD01000021.1"/>
</dbReference>
<dbReference type="OrthoDB" id="5297034at2"/>
<dbReference type="PANTHER" id="PTHR38598">
    <property type="entry name" value="INNER MEMBRANE PROTEIN YJCH"/>
    <property type="match status" value="1"/>
</dbReference>
<keyword evidence="1" id="KW-0472">Membrane</keyword>
<keyword evidence="1" id="KW-0812">Transmembrane</keyword>
<dbReference type="EMBL" id="JFZA02000004">
    <property type="protein sequence ID" value="KFG91380.1"/>
    <property type="molecule type" value="Genomic_DNA"/>
</dbReference>
<dbReference type="InterPro" id="IPR007436">
    <property type="entry name" value="DUF485"/>
</dbReference>
<protein>
    <submittedName>
        <fullName evidence="2">Membrane protein</fullName>
    </submittedName>
</protein>
<sequence length="106" mass="11208">MTDGEGTDLISAVAADTRYMMLVKHRSRLGWSLSAIIFLTFLGYLMLIAFDKALLGLPLAGGVTTLGIPVGLGIILLAVALTAAYVAYANRHFDAAMAEILKDHGA</sequence>
<dbReference type="InterPro" id="IPR052959">
    <property type="entry name" value="Inner_membrane_assoc"/>
</dbReference>